<evidence type="ECO:0000259" key="8">
    <source>
        <dbReference type="Pfam" id="PF13193"/>
    </source>
</evidence>
<evidence type="ECO:0000256" key="3">
    <source>
        <dbReference type="ARBA" id="ARBA00022598"/>
    </source>
</evidence>
<feature type="domain" description="AMP-dependent synthetase/ligase" evidence="7">
    <location>
        <begin position="108"/>
        <end position="260"/>
    </location>
</feature>
<comment type="pathway">
    <text evidence="2">Lipid metabolism; fatty acid beta-oxidation.</text>
</comment>
<gene>
    <name evidence="9" type="ORF">DFJ65_1474</name>
</gene>
<sequence length="412" mass="44064">MAQQPGGLPRGADNRIVTAGFEGTWAQLGDLDGADWPAASAFLVDDHLTALRAVWAHAQGGRETLVAGSGRVGEEQAEGFRDAGLALVRSTGVTRAAGDHDTEVGRVWLLTSGSTGRPKQVAHTLDSLTTVAGDQPARTWLCPYAAGAYAWWQVVTLSLNLPGQNVLFIEPSQLEQWPQLALEHGVTAASGTPTFWRQALWRSGEVMGQLPLEQVTLGGEPVDQAILDRLREVYPKARISWIYASSEAGAAIAVHDGQAGFPRAWLDRDVPGRPRLSVQDGELVIASSKAAEGMDEQIHTGDHVEITGGRVLITGRIASDEINVGGSKASASKVRDTLLAHPAVVWASVKGRKAPLVGMVVAAEVVLDPAAETVTDAELQSWCAERLPDYSVPRRIRVRDEIPLKETLKSDV</sequence>
<dbReference type="InterPro" id="IPR042099">
    <property type="entry name" value="ANL_N_sf"/>
</dbReference>
<dbReference type="AlphaFoldDB" id="A0A3D9UMF4"/>
<dbReference type="InterPro" id="IPR045851">
    <property type="entry name" value="AMP-bd_C_sf"/>
</dbReference>
<keyword evidence="10" id="KW-1185">Reference proteome</keyword>
<comment type="subcellular location">
    <subcellularLocation>
        <location evidence="1">Membrane</location>
        <topology evidence="1">Peripheral membrane protein</topology>
    </subcellularLocation>
</comment>
<evidence type="ECO:0000313" key="10">
    <source>
        <dbReference type="Proteomes" id="UP000256253"/>
    </source>
</evidence>
<evidence type="ECO:0000256" key="2">
    <source>
        <dbReference type="ARBA" id="ARBA00005005"/>
    </source>
</evidence>
<dbReference type="EC" id="6.2.1.3" evidence="4"/>
<evidence type="ECO:0000313" key="9">
    <source>
        <dbReference type="EMBL" id="REF30466.1"/>
    </source>
</evidence>
<evidence type="ECO:0000256" key="1">
    <source>
        <dbReference type="ARBA" id="ARBA00004170"/>
    </source>
</evidence>
<dbReference type="GO" id="GO:0004467">
    <property type="term" value="F:long-chain fatty acid-CoA ligase activity"/>
    <property type="evidence" value="ECO:0007669"/>
    <property type="project" value="UniProtKB-EC"/>
</dbReference>
<proteinExistence type="predicted"/>
<evidence type="ECO:0000259" key="7">
    <source>
        <dbReference type="Pfam" id="PF00501"/>
    </source>
</evidence>
<keyword evidence="3 9" id="KW-0436">Ligase</keyword>
<comment type="caution">
    <text evidence="9">The sequence shown here is derived from an EMBL/GenBank/DDBJ whole genome shotgun (WGS) entry which is preliminary data.</text>
</comment>
<dbReference type="PANTHER" id="PTHR43767">
    <property type="entry name" value="LONG-CHAIN-FATTY-ACID--COA LIGASE"/>
    <property type="match status" value="1"/>
</dbReference>
<dbReference type="Gene3D" id="3.40.50.12780">
    <property type="entry name" value="N-terminal domain of ligase-like"/>
    <property type="match status" value="1"/>
</dbReference>
<dbReference type="Pfam" id="PF00501">
    <property type="entry name" value="AMP-binding"/>
    <property type="match status" value="1"/>
</dbReference>
<feature type="domain" description="AMP-binding enzyme C-terminal" evidence="8">
    <location>
        <begin position="337"/>
        <end position="407"/>
    </location>
</feature>
<reference evidence="9 10" key="1">
    <citation type="submission" date="2018-08" db="EMBL/GenBank/DDBJ databases">
        <title>Sequencing the genomes of 1000 actinobacteria strains.</title>
        <authorList>
            <person name="Klenk H.-P."/>
        </authorList>
    </citation>
    <scope>NUCLEOTIDE SEQUENCE [LARGE SCALE GENOMIC DNA]</scope>
    <source>
        <strain evidence="9 10">DSM 22967</strain>
    </source>
</reference>
<evidence type="ECO:0000256" key="6">
    <source>
        <dbReference type="ARBA" id="ARBA00042773"/>
    </source>
</evidence>
<dbReference type="Gene3D" id="3.30.300.30">
    <property type="match status" value="1"/>
</dbReference>
<dbReference type="Proteomes" id="UP000256253">
    <property type="component" value="Unassembled WGS sequence"/>
</dbReference>
<dbReference type="SUPFAM" id="SSF56801">
    <property type="entry name" value="Acetyl-CoA synthetase-like"/>
    <property type="match status" value="1"/>
</dbReference>
<dbReference type="PANTHER" id="PTHR43767:SF8">
    <property type="entry name" value="LONG-CHAIN-FATTY-ACID--COA LIGASE"/>
    <property type="match status" value="1"/>
</dbReference>
<name>A0A3D9UMF4_9MICO</name>
<dbReference type="Pfam" id="PF13193">
    <property type="entry name" value="AMP-binding_C"/>
    <property type="match status" value="1"/>
</dbReference>
<dbReference type="GO" id="GO:0016020">
    <property type="term" value="C:membrane"/>
    <property type="evidence" value="ECO:0007669"/>
    <property type="project" value="UniProtKB-SubCell"/>
</dbReference>
<dbReference type="InterPro" id="IPR050237">
    <property type="entry name" value="ATP-dep_AMP-bd_enzyme"/>
</dbReference>
<evidence type="ECO:0000256" key="5">
    <source>
        <dbReference type="ARBA" id="ARBA00039545"/>
    </source>
</evidence>
<evidence type="ECO:0000256" key="4">
    <source>
        <dbReference type="ARBA" id="ARBA00026121"/>
    </source>
</evidence>
<dbReference type="InterPro" id="IPR000873">
    <property type="entry name" value="AMP-dep_synth/lig_dom"/>
</dbReference>
<protein>
    <recommendedName>
        <fullName evidence="5">Long-chain-fatty-acid--CoA ligase</fullName>
        <ecNumber evidence="4">6.2.1.3</ecNumber>
    </recommendedName>
    <alternativeName>
        <fullName evidence="6">Long-chain acyl-CoA synthetase</fullName>
    </alternativeName>
</protein>
<dbReference type="RefSeq" id="WP_211308384.1">
    <property type="nucleotide sequence ID" value="NZ_QTUA01000001.1"/>
</dbReference>
<dbReference type="EMBL" id="QTUA01000001">
    <property type="protein sequence ID" value="REF30466.1"/>
    <property type="molecule type" value="Genomic_DNA"/>
</dbReference>
<accession>A0A3D9UMF4</accession>
<dbReference type="InterPro" id="IPR025110">
    <property type="entry name" value="AMP-bd_C"/>
</dbReference>
<organism evidence="9 10">
    <name type="scientific">Calidifontibacter indicus</name>
    <dbReference type="NCBI Taxonomy" id="419650"/>
    <lineage>
        <taxon>Bacteria</taxon>
        <taxon>Bacillati</taxon>
        <taxon>Actinomycetota</taxon>
        <taxon>Actinomycetes</taxon>
        <taxon>Micrococcales</taxon>
        <taxon>Dermacoccaceae</taxon>
        <taxon>Calidifontibacter</taxon>
    </lineage>
</organism>